<dbReference type="InterPro" id="IPR050680">
    <property type="entry name" value="YpeA/RimI_acetyltransf"/>
</dbReference>
<keyword evidence="5" id="KW-1185">Reference proteome</keyword>
<dbReference type="PROSITE" id="PS51186">
    <property type="entry name" value="GNAT"/>
    <property type="match status" value="1"/>
</dbReference>
<dbReference type="CDD" id="cd04301">
    <property type="entry name" value="NAT_SF"/>
    <property type="match status" value="1"/>
</dbReference>
<dbReference type="InterPro" id="IPR000182">
    <property type="entry name" value="GNAT_dom"/>
</dbReference>
<dbReference type="Pfam" id="PF00583">
    <property type="entry name" value="Acetyltransf_1"/>
    <property type="match status" value="1"/>
</dbReference>
<dbReference type="KEGG" id="meso:BSQ44_03550"/>
<evidence type="ECO:0000256" key="2">
    <source>
        <dbReference type="ARBA" id="ARBA00023315"/>
    </source>
</evidence>
<protein>
    <submittedName>
        <fullName evidence="4">Ribosomal-protein-alanine acetyltransferase</fullName>
    </submittedName>
</protein>
<reference evidence="5" key="1">
    <citation type="submission" date="2016-11" db="EMBL/GenBank/DDBJ databases">
        <title>Mesorhizobium oceanicum sp. nov., isolated from deep seawater in South China Sea.</title>
        <authorList>
            <person name="Fu G.-Y."/>
        </authorList>
    </citation>
    <scope>NUCLEOTIDE SEQUENCE [LARGE SCALE GENOMIC DNA]</scope>
    <source>
        <strain evidence="5">B7</strain>
    </source>
</reference>
<proteinExistence type="predicted"/>
<keyword evidence="2" id="KW-0012">Acyltransferase</keyword>
<keyword evidence="1 4" id="KW-0808">Transferase</keyword>
<organism evidence="4 5">
    <name type="scientific">Aquibium oceanicum</name>
    <dbReference type="NCBI Taxonomy" id="1670800"/>
    <lineage>
        <taxon>Bacteria</taxon>
        <taxon>Pseudomonadati</taxon>
        <taxon>Pseudomonadota</taxon>
        <taxon>Alphaproteobacteria</taxon>
        <taxon>Hyphomicrobiales</taxon>
        <taxon>Phyllobacteriaceae</taxon>
        <taxon>Aquibium</taxon>
    </lineage>
</organism>
<dbReference type="PANTHER" id="PTHR43420">
    <property type="entry name" value="ACETYLTRANSFERASE"/>
    <property type="match status" value="1"/>
</dbReference>
<dbReference type="Proteomes" id="UP000182840">
    <property type="component" value="Chromosome"/>
</dbReference>
<dbReference type="InterPro" id="IPR016181">
    <property type="entry name" value="Acyl_CoA_acyltransferase"/>
</dbReference>
<feature type="domain" description="N-acetyltransferase" evidence="3">
    <location>
        <begin position="13"/>
        <end position="164"/>
    </location>
</feature>
<dbReference type="GO" id="GO:0016747">
    <property type="term" value="F:acyltransferase activity, transferring groups other than amino-acyl groups"/>
    <property type="evidence" value="ECO:0007669"/>
    <property type="project" value="InterPro"/>
</dbReference>
<dbReference type="OrthoDB" id="9804026at2"/>
<name>A0A1L3SME1_9HYPH</name>
<evidence type="ECO:0000259" key="3">
    <source>
        <dbReference type="PROSITE" id="PS51186"/>
    </source>
</evidence>
<gene>
    <name evidence="4" type="ORF">BSQ44_03550</name>
</gene>
<dbReference type="RefSeq" id="WP_072601975.1">
    <property type="nucleotide sequence ID" value="NZ_CP018171.1"/>
</dbReference>
<dbReference type="Gene3D" id="3.40.630.30">
    <property type="match status" value="1"/>
</dbReference>
<accession>A0A1L3SME1</accession>
<evidence type="ECO:0000256" key="1">
    <source>
        <dbReference type="ARBA" id="ARBA00022679"/>
    </source>
</evidence>
<evidence type="ECO:0000313" key="4">
    <source>
        <dbReference type="EMBL" id="APH70563.1"/>
    </source>
</evidence>
<sequence length="164" mass="18485">MRVPFINGRKREFLIDPLATRDTAAMAVLHREDFSRPWTSVEFAGLLAQETVFGFAAREIGRPAALPAGFVLARQAAGEAEILTITVARSFRRGGLGWALMDAVLRELYHQRAEALFLEVDETNHAAVALYRRMRFREVAKRPAYYSQPGVPPTTALVMRRDLR</sequence>
<evidence type="ECO:0000313" key="5">
    <source>
        <dbReference type="Proteomes" id="UP000182840"/>
    </source>
</evidence>
<dbReference type="STRING" id="1670800.BSQ44_03550"/>
<dbReference type="SUPFAM" id="SSF55729">
    <property type="entry name" value="Acyl-CoA N-acyltransferases (Nat)"/>
    <property type="match status" value="1"/>
</dbReference>
<dbReference type="AlphaFoldDB" id="A0A1L3SME1"/>
<dbReference type="EMBL" id="CP018171">
    <property type="protein sequence ID" value="APH70563.1"/>
    <property type="molecule type" value="Genomic_DNA"/>
</dbReference>